<protein>
    <submittedName>
        <fullName evidence="5">PAZ domain-containing protein</fullName>
    </submittedName>
</protein>
<feature type="domain" description="PAZ" evidence="1">
    <location>
        <begin position="72"/>
        <end position="178"/>
    </location>
</feature>
<dbReference type="WBParaSite" id="TCLT_0000340001-mRNA-1">
    <property type="protein sequence ID" value="TCLT_0000340001-mRNA-1"/>
    <property type="gene ID" value="TCLT_0000340001"/>
</dbReference>
<dbReference type="Pfam" id="PF02170">
    <property type="entry name" value="PAZ"/>
    <property type="match status" value="1"/>
</dbReference>
<keyword evidence="4" id="KW-1185">Reference proteome</keyword>
<dbReference type="InterPro" id="IPR003165">
    <property type="entry name" value="Piwi"/>
</dbReference>
<dbReference type="Gene3D" id="2.170.260.10">
    <property type="entry name" value="paz domain"/>
    <property type="match status" value="1"/>
</dbReference>
<dbReference type="InterPro" id="IPR003100">
    <property type="entry name" value="PAZ_dom"/>
</dbReference>
<dbReference type="Pfam" id="PF16487">
    <property type="entry name" value="ArgoMid"/>
    <property type="match status" value="1"/>
</dbReference>
<reference evidence="5" key="1">
    <citation type="submission" date="2017-02" db="UniProtKB">
        <authorList>
            <consortium name="WormBaseParasite"/>
        </authorList>
    </citation>
    <scope>IDENTIFICATION</scope>
</reference>
<dbReference type="Proteomes" id="UP000276776">
    <property type="component" value="Unassembled WGS sequence"/>
</dbReference>
<evidence type="ECO:0000313" key="3">
    <source>
        <dbReference type="EMBL" id="VDM99836.1"/>
    </source>
</evidence>
<name>A0A0N5CT42_THECL</name>
<evidence type="ECO:0000259" key="2">
    <source>
        <dbReference type="PROSITE" id="PS50822"/>
    </source>
</evidence>
<feature type="domain" description="Piwi" evidence="2">
    <location>
        <begin position="352"/>
        <end position="454"/>
    </location>
</feature>
<dbReference type="AlphaFoldDB" id="A0A0N5CT42"/>
<dbReference type="InterPro" id="IPR012337">
    <property type="entry name" value="RNaseH-like_sf"/>
</dbReference>
<dbReference type="SUPFAM" id="SSF53098">
    <property type="entry name" value="Ribonuclease H-like"/>
    <property type="match status" value="1"/>
</dbReference>
<evidence type="ECO:0000313" key="4">
    <source>
        <dbReference type="Proteomes" id="UP000276776"/>
    </source>
</evidence>
<dbReference type="Pfam" id="PF02171">
    <property type="entry name" value="Piwi"/>
    <property type="match status" value="1"/>
</dbReference>
<sequence>MVQFMCDVLNEKSGHYCRSNSKDDRRTNLSGSTRIIRGGGSRFPYNTSLSYTRHTVNRRRDHGYDYIGGALSPEKLHKDFSLSSHELKIFGDAVKGIKVRISHRAGVIRVYRINSLQLPADQLWFQGKDENGKERRMTVADYFSERYSELKYPKLPCVHVGPVTRNIYFPLEVCVLDTPQKCNKKLNEKQTSAIIRAAAVDAVSREQCIVSLCEQANFTHDPFLREFGLQISPKMCETVARVLTPPRILFGENNRRMDPVVIPKDGAWSLDNQQLYVPAICRSYSMIAMVSPREQNHLQTFCQALTQKASQMGMEFPNWPDLVKYGRSKEDVVIMFNEIATEYRQTGTTCDIIIVVLPAKNADLYLTVKECSDMVHGIMSQCILLKNVIRPSPATCCNIILKMNMKLGGINSRVVADSVTQKYLVDVPTLIIGIDVTHPTQHEERQNIPSIAAVSLDFIMLA</sequence>
<proteinExistence type="predicted"/>
<dbReference type="Gene3D" id="3.40.50.2300">
    <property type="match status" value="1"/>
</dbReference>
<dbReference type="InterPro" id="IPR036085">
    <property type="entry name" value="PAZ_dom_sf"/>
</dbReference>
<dbReference type="SUPFAM" id="SSF101690">
    <property type="entry name" value="PAZ domain"/>
    <property type="match status" value="1"/>
</dbReference>
<dbReference type="OMA" id="WNMANKV"/>
<dbReference type="InterPro" id="IPR036397">
    <property type="entry name" value="RNaseH_sf"/>
</dbReference>
<accession>A0A0N5CT42</accession>
<evidence type="ECO:0000313" key="5">
    <source>
        <dbReference type="WBParaSite" id="TCLT_0000340001-mRNA-1"/>
    </source>
</evidence>
<dbReference type="Gene3D" id="3.30.420.10">
    <property type="entry name" value="Ribonuclease H-like superfamily/Ribonuclease H"/>
    <property type="match status" value="1"/>
</dbReference>
<dbReference type="Pfam" id="PF16488">
    <property type="entry name" value="ArgoL2"/>
    <property type="match status" value="1"/>
</dbReference>
<gene>
    <name evidence="3" type="ORF">TCLT_LOCUS3393</name>
</gene>
<dbReference type="InterPro" id="IPR032473">
    <property type="entry name" value="Argonaute_Mid_dom"/>
</dbReference>
<dbReference type="OrthoDB" id="5971213at2759"/>
<dbReference type="GO" id="GO:0003723">
    <property type="term" value="F:RNA binding"/>
    <property type="evidence" value="ECO:0007669"/>
    <property type="project" value="InterPro"/>
</dbReference>
<organism evidence="5">
    <name type="scientific">Thelazia callipaeda</name>
    <name type="common">Oriental eyeworm</name>
    <name type="synonym">Parasitic nematode</name>
    <dbReference type="NCBI Taxonomy" id="103827"/>
    <lineage>
        <taxon>Eukaryota</taxon>
        <taxon>Metazoa</taxon>
        <taxon>Ecdysozoa</taxon>
        <taxon>Nematoda</taxon>
        <taxon>Chromadorea</taxon>
        <taxon>Rhabditida</taxon>
        <taxon>Spirurina</taxon>
        <taxon>Spiruromorpha</taxon>
        <taxon>Thelazioidea</taxon>
        <taxon>Thelaziidae</taxon>
        <taxon>Thelazia</taxon>
    </lineage>
</organism>
<dbReference type="EMBL" id="UYYF01001403">
    <property type="protein sequence ID" value="VDM99836.1"/>
    <property type="molecule type" value="Genomic_DNA"/>
</dbReference>
<dbReference type="PANTHER" id="PTHR22891">
    <property type="entry name" value="EUKARYOTIC TRANSLATION INITIATION FACTOR 2C"/>
    <property type="match status" value="1"/>
</dbReference>
<dbReference type="InterPro" id="IPR032472">
    <property type="entry name" value="ArgoL2"/>
</dbReference>
<evidence type="ECO:0000259" key="1">
    <source>
        <dbReference type="PROSITE" id="PS50821"/>
    </source>
</evidence>
<dbReference type="PROSITE" id="PS50821">
    <property type="entry name" value="PAZ"/>
    <property type="match status" value="1"/>
</dbReference>
<dbReference type="CDD" id="cd02846">
    <property type="entry name" value="PAZ_argonaute_like"/>
    <property type="match status" value="1"/>
</dbReference>
<reference evidence="3 4" key="2">
    <citation type="submission" date="2018-11" db="EMBL/GenBank/DDBJ databases">
        <authorList>
            <consortium name="Pathogen Informatics"/>
        </authorList>
    </citation>
    <scope>NUCLEOTIDE SEQUENCE [LARGE SCALE GENOMIC DNA]</scope>
</reference>
<dbReference type="PROSITE" id="PS50822">
    <property type="entry name" value="PIWI"/>
    <property type="match status" value="1"/>
</dbReference>
<dbReference type="STRING" id="103827.A0A0N5CT42"/>